<feature type="domain" description="Phosphatidate phosphatase APP1 catalytic" evidence="1">
    <location>
        <begin position="135"/>
        <end position="304"/>
    </location>
</feature>
<keyword evidence="3" id="KW-1185">Reference proteome</keyword>
<comment type="caution">
    <text evidence="2">The sequence shown here is derived from an EMBL/GenBank/DDBJ whole genome shotgun (WGS) entry which is preliminary data.</text>
</comment>
<gene>
    <name evidence="2" type="ORF">AAW00_08405</name>
</gene>
<dbReference type="InterPro" id="IPR052935">
    <property type="entry name" value="Mg2+_PAP"/>
</dbReference>
<dbReference type="EMBL" id="LBHB01000002">
    <property type="protein sequence ID" value="KLE34267.1"/>
    <property type="molecule type" value="Genomic_DNA"/>
</dbReference>
<dbReference type="OrthoDB" id="9789875at2"/>
<evidence type="ECO:0000313" key="3">
    <source>
        <dbReference type="Proteomes" id="UP000053464"/>
    </source>
</evidence>
<dbReference type="Pfam" id="PF09949">
    <property type="entry name" value="APP1_cat"/>
    <property type="match status" value="1"/>
</dbReference>
<dbReference type="STRING" id="1581420.AAW00_08405"/>
<organism evidence="2 3">
    <name type="scientific">Aurantiacibacter luteus</name>
    <dbReference type="NCBI Taxonomy" id="1581420"/>
    <lineage>
        <taxon>Bacteria</taxon>
        <taxon>Pseudomonadati</taxon>
        <taxon>Pseudomonadota</taxon>
        <taxon>Alphaproteobacteria</taxon>
        <taxon>Sphingomonadales</taxon>
        <taxon>Erythrobacteraceae</taxon>
        <taxon>Aurantiacibacter</taxon>
    </lineage>
</organism>
<dbReference type="Proteomes" id="UP000053464">
    <property type="component" value="Unassembled WGS sequence"/>
</dbReference>
<dbReference type="InterPro" id="IPR019236">
    <property type="entry name" value="APP1_cat"/>
</dbReference>
<dbReference type="PATRIC" id="fig|1581420.6.peg.1726"/>
<protein>
    <recommendedName>
        <fullName evidence="1">Phosphatidate phosphatase APP1 catalytic domain-containing protein</fullName>
    </recommendedName>
</protein>
<sequence length="375" mass="40836">MVFSRRVSTRIQPYFGHRSRTRLTLSARALRQPPATFETTSRWQAMRTMLRQFASREVPGVAVRLVIEGANGPLLDTAATSDGEGYVHFDVALDPPWDLPEYPLWEQAHLHWTTPEGAQQVDAHVLAPGRAGGLAIISDIDDTIVETGITGGLRNVVRNWRRVFAELPQERVAVPGADTFYGELGGGSDTGDETRGAEHMPATRRPFFYVSSSPWNLFAYLVAFMRVKGLPLGPITLRDWGLNRATFGSSSHGEHKSAAIDAILAMHPELRFALIGDDTQGDLPAFARAAAAWPERVAAVFIRKAAAEDFSSEERAAEAALKAAGIPLWLGQTYDEGHDFLRAIGVTPGGETEQIVRVVEKVAAEDEQADGSPAG</sequence>
<dbReference type="RefSeq" id="WP_047003916.1">
    <property type="nucleotide sequence ID" value="NZ_LBHB01000002.1"/>
</dbReference>
<dbReference type="GO" id="GO:0008195">
    <property type="term" value="F:phosphatidate phosphatase activity"/>
    <property type="evidence" value="ECO:0007669"/>
    <property type="project" value="InterPro"/>
</dbReference>
<evidence type="ECO:0000313" key="2">
    <source>
        <dbReference type="EMBL" id="KLE34267.1"/>
    </source>
</evidence>
<dbReference type="PANTHER" id="PTHR28208:SF3">
    <property type="entry name" value="PHOSPHATIDATE PHOSPHATASE APP1"/>
    <property type="match status" value="1"/>
</dbReference>
<evidence type="ECO:0000259" key="1">
    <source>
        <dbReference type="Pfam" id="PF09949"/>
    </source>
</evidence>
<accession>A0A0G9MU70</accession>
<dbReference type="PANTHER" id="PTHR28208">
    <property type="entry name" value="PHOSPHATIDATE PHOSPHATASE APP1"/>
    <property type="match status" value="1"/>
</dbReference>
<proteinExistence type="predicted"/>
<reference evidence="2 3" key="1">
    <citation type="submission" date="2015-04" db="EMBL/GenBank/DDBJ databases">
        <title>The draft genome sequence of Erythrobacter luteus KA37.</title>
        <authorList>
            <person name="Zhuang L."/>
            <person name="Liu Y."/>
            <person name="Shao Z."/>
        </authorList>
    </citation>
    <scope>NUCLEOTIDE SEQUENCE [LARGE SCALE GENOMIC DNA]</scope>
    <source>
        <strain evidence="2 3">KA37</strain>
    </source>
</reference>
<dbReference type="AlphaFoldDB" id="A0A0G9MU70"/>
<name>A0A0G9MU70_9SPHN</name>